<dbReference type="Pfam" id="PF18758">
    <property type="entry name" value="KDZ"/>
    <property type="match status" value="1"/>
</dbReference>
<dbReference type="InterPro" id="IPR040521">
    <property type="entry name" value="KDZ"/>
</dbReference>
<sequence>MPPRWFHAVRRFLTMKRSRRRKDVLYAPSDDEDNTSIPCEKHTHTDWSHRDDRTSIHTTYHDLPASPSKRPRAYSLPSTSTVPSLVSLDCFSSNYDGNAELIEELDYLYQQFELCEQQTDFAAPRERTAGDRPLLQWIPEADAYLAELLWLEGRGKYSPGICTCGSAGMYRCDDCRDARLYCHECIVPAHLAHPVHRIQQWATDHFSRVSLKSLGLRVQLGHESGETCLNPVPCWGEDFVLLDAVGIHELHVDYCGCESALPHHIQLLRARWFPATSINPKTAATFGLLEMFHTLSGQSKVSAFEYYATLARRTDNTGASPPRDRYHAFLTMIREWRHLKMMKRAGRGNNIGGINATQLGECAVHCPACPQPGKNIPHAPSNEEAHDDPSSDSAWVRRLFLALDANFRLKRKKVSSDEADPGLNHGYAYMVSEHVYKAHLATYDKLLVATSSDHCNNHDAVKLATLKNSAGLAATGVVSVDCARHGMKRPCSTGDLQKGERHVNVDFVFHSSLQQNAPEAVMASYDVACIYDKNFDFRFDKYGWDVSDHSIEWAIPKFHINAHREHCRANYNLHFIPFACRYDGESIERLWAEFNAAATSTKEMGPGSRRDTLDDIFAHHNWGKVIMLPGYLLNKIKKGVPERNAQVCAFRDYTESLPADVVAAWRSSVEAWEADRAQPNPFFIKRPAITQAAIKRQLTEEDAEALKAGTAVVLHDKFSASGMIIAGIELEELQRRLKTEVYALAAHATDIQRAKLQERQNVLRRRIDAWIEIQQLYMPGISTYRLRLLSQVQDSYLPHNIPLLLPSAAASFIPCVPSLFLQEWRLRCAQAFDSLSDLRGHIEMRSHLYKFKDRFARGQRANTRAQTIIKQVDAKIDSDAERYRAAYAAVESLRPRIGSVEWRDHLRPLQQADIRHVTQGDEGESEGRRTISWIWRATAGPAASEDALGGVDRSLQESLRVEWCKARARAHRWTEEVQLLQEEMRRTIAYHEWASGWWTGRVDQVHLSRPEYREGANAYAHRQAALRRSLRDFCAKTWQDVRMWVCLGDPGVDVTFPELENMTDSVAASMIEPDE</sequence>
<dbReference type="STRING" id="1314778.A0A5C3NTK0"/>
<dbReference type="InParanoid" id="A0A5C3NTK0"/>
<evidence type="ECO:0000313" key="2">
    <source>
        <dbReference type="EMBL" id="TFK79330.1"/>
    </source>
</evidence>
<protein>
    <recommendedName>
        <fullName evidence="1">CxC2-like cysteine cluster KDZ transposase-associated domain-containing protein</fullName>
    </recommendedName>
</protein>
<proteinExistence type="predicted"/>
<keyword evidence="3" id="KW-1185">Reference proteome</keyword>
<dbReference type="Pfam" id="PF18803">
    <property type="entry name" value="CxC2"/>
    <property type="match status" value="1"/>
</dbReference>
<dbReference type="PANTHER" id="PTHR33096">
    <property type="entry name" value="CXC2 DOMAIN-CONTAINING PROTEIN"/>
    <property type="match status" value="1"/>
</dbReference>
<dbReference type="AlphaFoldDB" id="A0A5C3NTK0"/>
<organism evidence="2 3">
    <name type="scientific">Polyporus arcularius HHB13444</name>
    <dbReference type="NCBI Taxonomy" id="1314778"/>
    <lineage>
        <taxon>Eukaryota</taxon>
        <taxon>Fungi</taxon>
        <taxon>Dikarya</taxon>
        <taxon>Basidiomycota</taxon>
        <taxon>Agaricomycotina</taxon>
        <taxon>Agaricomycetes</taxon>
        <taxon>Polyporales</taxon>
        <taxon>Polyporaceae</taxon>
        <taxon>Polyporus</taxon>
    </lineage>
</organism>
<feature type="domain" description="CxC2-like cysteine cluster KDZ transposase-associated" evidence="1">
    <location>
        <begin position="211"/>
        <end position="318"/>
    </location>
</feature>
<accession>A0A5C3NTK0</accession>
<evidence type="ECO:0000259" key="1">
    <source>
        <dbReference type="Pfam" id="PF18803"/>
    </source>
</evidence>
<dbReference type="EMBL" id="ML212073">
    <property type="protein sequence ID" value="TFK79330.1"/>
    <property type="molecule type" value="Genomic_DNA"/>
</dbReference>
<dbReference type="Proteomes" id="UP000308197">
    <property type="component" value="Unassembled WGS sequence"/>
</dbReference>
<dbReference type="PANTHER" id="PTHR33096:SF1">
    <property type="entry name" value="CXC1-LIKE CYSTEINE CLUSTER ASSOCIATED WITH KDZ TRANSPOSASES DOMAIN-CONTAINING PROTEIN"/>
    <property type="match status" value="1"/>
</dbReference>
<reference evidence="2 3" key="1">
    <citation type="journal article" date="2019" name="Nat. Ecol. Evol.">
        <title>Megaphylogeny resolves global patterns of mushroom evolution.</title>
        <authorList>
            <person name="Varga T."/>
            <person name="Krizsan K."/>
            <person name="Foldi C."/>
            <person name="Dima B."/>
            <person name="Sanchez-Garcia M."/>
            <person name="Sanchez-Ramirez S."/>
            <person name="Szollosi G.J."/>
            <person name="Szarkandi J.G."/>
            <person name="Papp V."/>
            <person name="Albert L."/>
            <person name="Andreopoulos W."/>
            <person name="Angelini C."/>
            <person name="Antonin V."/>
            <person name="Barry K.W."/>
            <person name="Bougher N.L."/>
            <person name="Buchanan P."/>
            <person name="Buyck B."/>
            <person name="Bense V."/>
            <person name="Catcheside P."/>
            <person name="Chovatia M."/>
            <person name="Cooper J."/>
            <person name="Damon W."/>
            <person name="Desjardin D."/>
            <person name="Finy P."/>
            <person name="Geml J."/>
            <person name="Haridas S."/>
            <person name="Hughes K."/>
            <person name="Justo A."/>
            <person name="Karasinski D."/>
            <person name="Kautmanova I."/>
            <person name="Kiss B."/>
            <person name="Kocsube S."/>
            <person name="Kotiranta H."/>
            <person name="LaButti K.M."/>
            <person name="Lechner B.E."/>
            <person name="Liimatainen K."/>
            <person name="Lipzen A."/>
            <person name="Lukacs Z."/>
            <person name="Mihaltcheva S."/>
            <person name="Morgado L.N."/>
            <person name="Niskanen T."/>
            <person name="Noordeloos M.E."/>
            <person name="Ohm R.A."/>
            <person name="Ortiz-Santana B."/>
            <person name="Ovrebo C."/>
            <person name="Racz N."/>
            <person name="Riley R."/>
            <person name="Savchenko A."/>
            <person name="Shiryaev A."/>
            <person name="Soop K."/>
            <person name="Spirin V."/>
            <person name="Szebenyi C."/>
            <person name="Tomsovsky M."/>
            <person name="Tulloss R.E."/>
            <person name="Uehling J."/>
            <person name="Grigoriev I.V."/>
            <person name="Vagvolgyi C."/>
            <person name="Papp T."/>
            <person name="Martin F.M."/>
            <person name="Miettinen O."/>
            <person name="Hibbett D.S."/>
            <person name="Nagy L.G."/>
        </authorList>
    </citation>
    <scope>NUCLEOTIDE SEQUENCE [LARGE SCALE GENOMIC DNA]</scope>
    <source>
        <strain evidence="2 3">HHB13444</strain>
    </source>
</reference>
<dbReference type="InterPro" id="IPR041457">
    <property type="entry name" value="CxC2_KDZ-assoc"/>
</dbReference>
<gene>
    <name evidence="2" type="ORF">K466DRAFT_579217</name>
</gene>
<evidence type="ECO:0000313" key="3">
    <source>
        <dbReference type="Proteomes" id="UP000308197"/>
    </source>
</evidence>
<name>A0A5C3NTK0_9APHY</name>